<protein>
    <recommendedName>
        <fullName evidence="3">F-box domain-containing protein</fullName>
    </recommendedName>
</protein>
<comment type="caution">
    <text evidence="1">The sequence shown here is derived from an EMBL/GenBank/DDBJ whole genome shotgun (WGS) entry which is preliminary data.</text>
</comment>
<dbReference type="EMBL" id="BEXD01003962">
    <property type="protein sequence ID" value="GBC04712.1"/>
    <property type="molecule type" value="Genomic_DNA"/>
</dbReference>
<name>A0A2Z6S7K4_9GLOM</name>
<organism evidence="1 2">
    <name type="scientific">Rhizophagus clarus</name>
    <dbReference type="NCBI Taxonomy" id="94130"/>
    <lineage>
        <taxon>Eukaryota</taxon>
        <taxon>Fungi</taxon>
        <taxon>Fungi incertae sedis</taxon>
        <taxon>Mucoromycota</taxon>
        <taxon>Glomeromycotina</taxon>
        <taxon>Glomeromycetes</taxon>
        <taxon>Glomerales</taxon>
        <taxon>Glomeraceae</taxon>
        <taxon>Rhizophagus</taxon>
    </lineage>
</organism>
<dbReference type="AlphaFoldDB" id="A0A2Z6S7K4"/>
<proteinExistence type="predicted"/>
<dbReference type="Proteomes" id="UP000247702">
    <property type="component" value="Unassembled WGS sequence"/>
</dbReference>
<keyword evidence="2" id="KW-1185">Reference proteome</keyword>
<evidence type="ECO:0000313" key="2">
    <source>
        <dbReference type="Proteomes" id="UP000247702"/>
    </source>
</evidence>
<gene>
    <name evidence="1" type="ORF">RclHR1_05820004</name>
</gene>
<reference evidence="1 2" key="1">
    <citation type="submission" date="2017-11" db="EMBL/GenBank/DDBJ databases">
        <title>The genome of Rhizophagus clarus HR1 reveals common genetic basis of auxotrophy among arbuscular mycorrhizal fungi.</title>
        <authorList>
            <person name="Kobayashi Y."/>
        </authorList>
    </citation>
    <scope>NUCLEOTIDE SEQUENCE [LARGE SCALE GENOMIC DNA]</scope>
    <source>
        <strain evidence="1 2">HR1</strain>
    </source>
</reference>
<dbReference type="STRING" id="94130.A0A2Z6S7K4"/>
<evidence type="ECO:0000313" key="1">
    <source>
        <dbReference type="EMBL" id="GBC04712.1"/>
    </source>
</evidence>
<accession>A0A2Z6S7K4</accession>
<evidence type="ECO:0008006" key="3">
    <source>
        <dbReference type="Google" id="ProtNLM"/>
    </source>
</evidence>
<sequence>MTYSKINLPELINEIIQYFKNDFSTLHSCILVNRLWCRMAIPLLWEDPFSNPSKNNRFLEIYLYDLNEEDKTKLTEYGINNNIFPTITLFNYPSFIKSLNTYEIGHSIEKWVASIRNVKISPLHTSPTYDQFLNFTRLIYEILFKIFIENGTNLNTFEVEIITFSDHGYLNVIFELILKNPNFVSNIKNLKLKRISNVIKLHPFLKFLYSNCTTISSLYFRFPSNDDNLLIENYLSKIINSQQNLKKISFERNYFPLYHSLLSLKDFNCANTLRTIVFIKINFKNIIILKEVFEQLNVLESVHILYCRSLNSDFVQQIINITKPFKLKSLFMDEILQIESSLQYLLQKSGDYLENFGFGPFTNNELKRQLLIFVVKYCTKIKFFNLPRFDNQIIYLAFNLIKNIEQNLNYLSIDFDNFNPNHENIKLSSIILKELGQILPYKLEYLHLYLMFNKDDFEIFLKNSQNTFINKLLIRNKLQQVGGDDILPYIEEFIMRKKRVKTLAFRIEDSTGKGKELFLMKDKVKEFELHDVEIQSYYNLEIFSYNFIKEVVN</sequence>